<comment type="similarity">
    <text evidence="13">Belongs to the chitin synthase family.</text>
</comment>
<evidence type="ECO:0000256" key="6">
    <source>
        <dbReference type="ARBA" id="ARBA00022679"/>
    </source>
</evidence>
<evidence type="ECO:0000313" key="15">
    <source>
        <dbReference type="EMBL" id="PKI83244.1"/>
    </source>
</evidence>
<evidence type="ECO:0000256" key="3">
    <source>
        <dbReference type="ARBA" id="ARBA00012543"/>
    </source>
</evidence>
<protein>
    <recommendedName>
        <fullName evidence="3 13">Chitin synthase</fullName>
        <ecNumber evidence="3 13">2.4.1.16</ecNumber>
    </recommendedName>
</protein>
<dbReference type="AlphaFoldDB" id="A0A2N1J9L9"/>
<evidence type="ECO:0000256" key="13">
    <source>
        <dbReference type="RuleBase" id="RU366040"/>
    </source>
</evidence>
<feature type="transmembrane region" description="Helical" evidence="13">
    <location>
        <begin position="638"/>
        <end position="663"/>
    </location>
</feature>
<dbReference type="Pfam" id="PF01644">
    <property type="entry name" value="Chitin_synth_1"/>
    <property type="match status" value="1"/>
</dbReference>
<accession>A0A2N1J9L9</accession>
<dbReference type="Pfam" id="PF08407">
    <property type="entry name" value="Chitin_synth_1N"/>
    <property type="match status" value="1"/>
</dbReference>
<keyword evidence="6 13" id="KW-0808">Transferase</keyword>
<keyword evidence="10 13" id="KW-0961">Cell wall biogenesis/degradation</keyword>
<name>A0A2N1J9L9_9BASI</name>
<evidence type="ECO:0000256" key="11">
    <source>
        <dbReference type="ARBA" id="ARBA00023329"/>
    </source>
</evidence>
<evidence type="ECO:0000256" key="8">
    <source>
        <dbReference type="ARBA" id="ARBA00022989"/>
    </source>
</evidence>
<dbReference type="EMBL" id="KZ454992">
    <property type="protein sequence ID" value="PKI83244.1"/>
    <property type="molecule type" value="Genomic_DNA"/>
</dbReference>
<dbReference type="GO" id="GO:0030428">
    <property type="term" value="C:cell septum"/>
    <property type="evidence" value="ECO:0007669"/>
    <property type="project" value="TreeGrafter"/>
</dbReference>
<evidence type="ECO:0000256" key="7">
    <source>
        <dbReference type="ARBA" id="ARBA00022692"/>
    </source>
</evidence>
<evidence type="ECO:0000256" key="5">
    <source>
        <dbReference type="ARBA" id="ARBA00022676"/>
    </source>
</evidence>
<evidence type="ECO:0000256" key="10">
    <source>
        <dbReference type="ARBA" id="ARBA00023316"/>
    </source>
</evidence>
<dbReference type="GO" id="GO:0006031">
    <property type="term" value="P:chitin biosynthetic process"/>
    <property type="evidence" value="ECO:0007669"/>
    <property type="project" value="UniProtKB-UniRule"/>
</dbReference>
<keyword evidence="7 13" id="KW-0812">Transmembrane</keyword>
<keyword evidence="11" id="KW-0968">Cytoplasmic vesicle</keyword>
<proteinExistence type="inferred from homology"/>
<evidence type="ECO:0000256" key="1">
    <source>
        <dbReference type="ARBA" id="ARBA00004439"/>
    </source>
</evidence>
<feature type="domain" description="Chitin synthase N-terminal" evidence="14">
    <location>
        <begin position="187"/>
        <end position="254"/>
    </location>
</feature>
<keyword evidence="16" id="KW-1185">Reference proteome</keyword>
<organism evidence="15 16">
    <name type="scientific">Malassezia vespertilionis</name>
    <dbReference type="NCBI Taxonomy" id="2020962"/>
    <lineage>
        <taxon>Eukaryota</taxon>
        <taxon>Fungi</taxon>
        <taxon>Dikarya</taxon>
        <taxon>Basidiomycota</taxon>
        <taxon>Ustilaginomycotina</taxon>
        <taxon>Malasseziomycetes</taxon>
        <taxon>Malasseziales</taxon>
        <taxon>Malasseziaceae</taxon>
        <taxon>Malassezia</taxon>
    </lineage>
</organism>
<evidence type="ECO:0000256" key="12">
    <source>
        <dbReference type="ARBA" id="ARBA00024009"/>
    </source>
</evidence>
<dbReference type="GO" id="GO:0030659">
    <property type="term" value="C:cytoplasmic vesicle membrane"/>
    <property type="evidence" value="ECO:0007669"/>
    <property type="project" value="UniProtKB-SubCell"/>
</dbReference>
<dbReference type="SUPFAM" id="SSF53448">
    <property type="entry name" value="Nucleotide-diphospho-sugar transferases"/>
    <property type="match status" value="1"/>
</dbReference>
<sequence>MPGASNTWGNCATPVVQYESRVDAQEFANPYDLAPGGPPLPTYDEANASTEIAPHQDSPTLSEYDVYAIPGLYAQSAMGHGDASEAHTQPLQPAPEPVPWINDGQMPYMVPYSDNSKEVVSSGHSDDMDSHYILQGLVNGYDSTIDHAASDEDVPIRADDEESRFLEEDLSEHYGRIPERQPRRHRTLRRVPLRDGHLVLDCPVPPKLLEKQAIQEGSEFTHMRYSAVTCDADDFEKDGYMLRPALYNTPRETELCIVLTMYNEDEKLFARTMHGVMQNIAYMCSLKKSAMWGEDGWKRVVVCIVADGCNHVSSRTLSVLAAMGVYQEGVRQTEVQGKPVQAHIYEYTAQVSVTRNMKMLSKERGLVPVQILFCMKENNQKKINSHRWCFNAFGPVLQPKVYVLLDVGTKPCSRSIYRLWEAFDRDANVGGACGEIVALKGKLWHGLVNPLVAAQNFEYKLSNVLDKPMESAFGYITVLPGAFSAYRYEALKNDVMGHGPLATYFEGEKLHGGAGNADIFTSNMYLAEDRILCWELVTKRNCAWILRYVSSAQAETDVPHEIPELIAQRRRWLNGSFFAAIHSAIKFTYIYRSTHSTVRKVFLHIELIYLAIQLLYNWFILANYFIAFSILTDSLAHVVHWVHVPAVICSYIYIAFVIFCYLLSMGNRPAGNKLGYLLSIIVFGLLMLFMMVSVIYLSVTSVMDAVRETQPNAIMSNPTVVRVFISVLSTYGIWLIASLLFLQPWHMFTSILQYLLLSPSFVNVFNVYAFCNTHDVSWGTKGSDTNKVPHADLFVPGNVVEVAMPSEPTDLNAAYEDACHILANKPVRTRPGKNMEQYQTDYYAAVRTNVVLAWTLTNAALAIAILNLPYHVHTVYLAFLFYSVAALSFFRLLGVIAYLVAKLFPSKQVPQV</sequence>
<comment type="subcellular location">
    <subcellularLocation>
        <location evidence="2 13">Cell membrane</location>
        <topology evidence="2 13">Multi-pass membrane protein</topology>
    </subcellularLocation>
    <subcellularLocation>
        <location evidence="1">Cytoplasmic vesicle membrane</location>
        <topology evidence="1">Multi-pass membrane protein</topology>
    </subcellularLocation>
</comment>
<keyword evidence="9 13" id="KW-0472">Membrane</keyword>
<feature type="transmembrane region" description="Helical" evidence="13">
    <location>
        <begin position="603"/>
        <end position="626"/>
    </location>
</feature>
<gene>
    <name evidence="15" type="primary">CHS1</name>
    <name evidence="15" type="ORF">MVES_002829</name>
</gene>
<evidence type="ECO:0000313" key="16">
    <source>
        <dbReference type="Proteomes" id="UP000232875"/>
    </source>
</evidence>
<evidence type="ECO:0000256" key="4">
    <source>
        <dbReference type="ARBA" id="ARBA00022475"/>
    </source>
</evidence>
<feature type="transmembrane region" description="Helical" evidence="13">
    <location>
        <begin position="850"/>
        <end position="870"/>
    </location>
</feature>
<dbReference type="PANTHER" id="PTHR22914">
    <property type="entry name" value="CHITIN SYNTHASE"/>
    <property type="match status" value="1"/>
</dbReference>
<dbReference type="OrthoDB" id="26569at2759"/>
<dbReference type="InterPro" id="IPR004835">
    <property type="entry name" value="Chitin_synth"/>
</dbReference>
<comment type="catalytic activity">
    <reaction evidence="13">
        <text>[(1-&gt;4)-N-acetyl-beta-D-glucosaminyl](n) + UDP-N-acetyl-alpha-D-glucosamine = [(1-&gt;4)-N-acetyl-beta-D-glucosaminyl](n+1) + UDP + H(+)</text>
        <dbReference type="Rhea" id="RHEA:16637"/>
        <dbReference type="Rhea" id="RHEA-COMP:9593"/>
        <dbReference type="Rhea" id="RHEA-COMP:9595"/>
        <dbReference type="ChEBI" id="CHEBI:15378"/>
        <dbReference type="ChEBI" id="CHEBI:17029"/>
        <dbReference type="ChEBI" id="CHEBI:57705"/>
        <dbReference type="ChEBI" id="CHEBI:58223"/>
        <dbReference type="EC" id="2.4.1.16"/>
    </reaction>
</comment>
<evidence type="ECO:0000256" key="9">
    <source>
        <dbReference type="ARBA" id="ARBA00023136"/>
    </source>
</evidence>
<dbReference type="PANTHER" id="PTHR22914:SF9">
    <property type="entry name" value="CHITIN SYNTHASE 1"/>
    <property type="match status" value="1"/>
</dbReference>
<dbReference type="EC" id="2.4.1.16" evidence="3 13"/>
<feature type="transmembrane region" description="Helical" evidence="13">
    <location>
        <begin position="719"/>
        <end position="742"/>
    </location>
</feature>
<keyword evidence="5 13" id="KW-0328">Glycosyltransferase</keyword>
<dbReference type="InterPro" id="IPR013616">
    <property type="entry name" value="Chitin_synth_N"/>
</dbReference>
<evidence type="ECO:0000259" key="14">
    <source>
        <dbReference type="Pfam" id="PF08407"/>
    </source>
</evidence>
<keyword evidence="8 13" id="KW-1133">Transmembrane helix</keyword>
<dbReference type="GO" id="GO:0004100">
    <property type="term" value="F:chitin synthase activity"/>
    <property type="evidence" value="ECO:0007669"/>
    <property type="project" value="UniProtKB-UniRule"/>
</dbReference>
<dbReference type="Proteomes" id="UP000232875">
    <property type="component" value="Unassembled WGS sequence"/>
</dbReference>
<evidence type="ECO:0000256" key="2">
    <source>
        <dbReference type="ARBA" id="ARBA00004651"/>
    </source>
</evidence>
<dbReference type="InterPro" id="IPR029044">
    <property type="entry name" value="Nucleotide-diphossugar_trans"/>
</dbReference>
<dbReference type="STRING" id="2020962.A0A2N1J9L9"/>
<dbReference type="GO" id="GO:0071555">
    <property type="term" value="P:cell wall organization"/>
    <property type="evidence" value="ECO:0007669"/>
    <property type="project" value="UniProtKB-KW"/>
</dbReference>
<feature type="transmembrane region" description="Helical" evidence="13">
    <location>
        <begin position="675"/>
        <end position="699"/>
    </location>
</feature>
<keyword evidence="4 13" id="KW-1003">Cell membrane</keyword>
<reference evidence="15 16" key="1">
    <citation type="submission" date="2017-10" db="EMBL/GenBank/DDBJ databases">
        <title>A novel species of cold-tolerant Malassezia isolated from bats.</title>
        <authorList>
            <person name="Lorch J.M."/>
            <person name="Palmer J.M."/>
            <person name="Vanderwolf K.J."/>
            <person name="Schmidt K.Z."/>
            <person name="Verant M.L."/>
            <person name="Weller T.J."/>
            <person name="Blehert D.S."/>
        </authorList>
    </citation>
    <scope>NUCLEOTIDE SEQUENCE [LARGE SCALE GENOMIC DNA]</scope>
    <source>
        <strain evidence="15 16">NWHC:44797-103</strain>
    </source>
</reference>
<dbReference type="CDD" id="cd04190">
    <property type="entry name" value="Chitin_synth_C"/>
    <property type="match status" value="1"/>
</dbReference>
<dbReference type="GO" id="GO:0005886">
    <property type="term" value="C:plasma membrane"/>
    <property type="evidence" value="ECO:0007669"/>
    <property type="project" value="UniProtKB-SubCell"/>
</dbReference>
<comment type="function">
    <text evidence="12 13">Polymerizes chitin, a structural polymer of the cell wall and septum, by transferring the sugar moiety of UDP-GlcNAc to the non-reducing end of the growing chitin polymer.</text>
</comment>
<feature type="transmembrane region" description="Helical" evidence="13">
    <location>
        <begin position="876"/>
        <end position="901"/>
    </location>
</feature>